<dbReference type="SMART" id="SM00355">
    <property type="entry name" value="ZnF_C2H2"/>
    <property type="match status" value="5"/>
</dbReference>
<feature type="compositionally biased region" description="Basic residues" evidence="6">
    <location>
        <begin position="930"/>
        <end position="946"/>
    </location>
</feature>
<reference evidence="10" key="1">
    <citation type="submission" date="2013-03" db="EMBL/GenBank/DDBJ databases">
        <title>The Genome Sequence of Anopheles dirus WRAIR2.</title>
        <authorList>
            <consortium name="The Broad Institute Genomics Platform"/>
            <person name="Neafsey D.E."/>
            <person name="Walton C."/>
            <person name="Walker B."/>
            <person name="Young S.K."/>
            <person name="Zeng Q."/>
            <person name="Gargeya S."/>
            <person name="Fitzgerald M."/>
            <person name="Haas B."/>
            <person name="Abouelleil A."/>
            <person name="Allen A.W."/>
            <person name="Alvarado L."/>
            <person name="Arachchi H.M."/>
            <person name="Berlin A.M."/>
            <person name="Chapman S.B."/>
            <person name="Gainer-Dewar J."/>
            <person name="Goldberg J."/>
            <person name="Griggs A."/>
            <person name="Gujja S."/>
            <person name="Hansen M."/>
            <person name="Howarth C."/>
            <person name="Imamovic A."/>
            <person name="Ireland A."/>
            <person name="Larimer J."/>
            <person name="McCowan C."/>
            <person name="Murphy C."/>
            <person name="Pearson M."/>
            <person name="Poon T.W."/>
            <person name="Priest M."/>
            <person name="Roberts A."/>
            <person name="Saif S."/>
            <person name="Shea T."/>
            <person name="Sisk P."/>
            <person name="Sykes S."/>
            <person name="Wortman J."/>
            <person name="Nusbaum C."/>
            <person name="Birren B."/>
        </authorList>
    </citation>
    <scope>NUCLEOTIDE SEQUENCE [LARGE SCALE GENOMIC DNA]</scope>
    <source>
        <strain evidence="10">WRAIR2</strain>
    </source>
</reference>
<feature type="region of interest" description="Disordered" evidence="6">
    <location>
        <begin position="352"/>
        <end position="411"/>
    </location>
</feature>
<feature type="region of interest" description="Disordered" evidence="6">
    <location>
        <begin position="227"/>
        <end position="339"/>
    </location>
</feature>
<feature type="domain" description="ZAD" evidence="8">
    <location>
        <begin position="687"/>
        <end position="764"/>
    </location>
</feature>
<feature type="domain" description="C2H2-type" evidence="7">
    <location>
        <begin position="985"/>
        <end position="1008"/>
    </location>
</feature>
<dbReference type="Gene3D" id="3.30.160.60">
    <property type="entry name" value="Classic Zinc Finger"/>
    <property type="match status" value="2"/>
</dbReference>
<dbReference type="PROSITE" id="PS00028">
    <property type="entry name" value="ZINC_FINGER_C2H2_1"/>
    <property type="match status" value="3"/>
</dbReference>
<feature type="compositionally biased region" description="Polar residues" evidence="6">
    <location>
        <begin position="435"/>
        <end position="445"/>
    </location>
</feature>
<feature type="binding site" evidence="5">
    <location>
        <position position="740"/>
    </location>
    <ligand>
        <name>Zn(2+)</name>
        <dbReference type="ChEBI" id="CHEBI:29105"/>
    </ligand>
</feature>
<keyword evidence="2 4" id="KW-0863">Zinc-finger</keyword>
<dbReference type="FunFam" id="3.30.160.60:FF:000446">
    <property type="entry name" value="Zinc finger protein"/>
    <property type="match status" value="1"/>
</dbReference>
<feature type="binding site" evidence="5">
    <location>
        <position position="689"/>
    </location>
    <ligand>
        <name>Zn(2+)</name>
        <dbReference type="ChEBI" id="CHEBI:29105"/>
    </ligand>
</feature>
<feature type="compositionally biased region" description="Acidic residues" evidence="6">
    <location>
        <begin position="515"/>
        <end position="530"/>
    </location>
</feature>
<feature type="compositionally biased region" description="Polar residues" evidence="6">
    <location>
        <begin position="227"/>
        <end position="246"/>
    </location>
</feature>
<organism evidence="9 10">
    <name type="scientific">Anopheles dirus</name>
    <dbReference type="NCBI Taxonomy" id="7168"/>
    <lineage>
        <taxon>Eukaryota</taxon>
        <taxon>Metazoa</taxon>
        <taxon>Ecdysozoa</taxon>
        <taxon>Arthropoda</taxon>
        <taxon>Hexapoda</taxon>
        <taxon>Insecta</taxon>
        <taxon>Pterygota</taxon>
        <taxon>Neoptera</taxon>
        <taxon>Endopterygota</taxon>
        <taxon>Diptera</taxon>
        <taxon>Nematocera</taxon>
        <taxon>Culicoidea</taxon>
        <taxon>Culicidae</taxon>
        <taxon>Anophelinae</taxon>
        <taxon>Anopheles</taxon>
    </lineage>
</organism>
<dbReference type="Gene3D" id="3.40.1800.20">
    <property type="match status" value="2"/>
</dbReference>
<dbReference type="VEuPathDB" id="VectorBase:ADIR003340"/>
<dbReference type="GO" id="GO:0008270">
    <property type="term" value="F:zinc ion binding"/>
    <property type="evidence" value="ECO:0007669"/>
    <property type="project" value="UniProtKB-UniRule"/>
</dbReference>
<evidence type="ECO:0000256" key="2">
    <source>
        <dbReference type="ARBA" id="ARBA00022771"/>
    </source>
</evidence>
<dbReference type="PROSITE" id="PS50157">
    <property type="entry name" value="ZINC_FINGER_C2H2_2"/>
    <property type="match status" value="3"/>
</dbReference>
<feature type="binding site" evidence="5">
    <location>
        <position position="101"/>
    </location>
    <ligand>
        <name>Zn(2+)</name>
        <dbReference type="ChEBI" id="CHEBI:29105"/>
    </ligand>
</feature>
<feature type="domain" description="ZAD" evidence="8">
    <location>
        <begin position="17"/>
        <end position="125"/>
    </location>
</feature>
<evidence type="ECO:0000313" key="10">
    <source>
        <dbReference type="Proteomes" id="UP000075884"/>
    </source>
</evidence>
<evidence type="ECO:0000256" key="4">
    <source>
        <dbReference type="PROSITE-ProRule" id="PRU00042"/>
    </source>
</evidence>
<feature type="compositionally biased region" description="Low complexity" evidence="6">
    <location>
        <begin position="46"/>
        <end position="65"/>
    </location>
</feature>
<proteinExistence type="predicted"/>
<dbReference type="AlphaFoldDB" id="A0A182N6R7"/>
<evidence type="ECO:0000256" key="1">
    <source>
        <dbReference type="ARBA" id="ARBA00022723"/>
    </source>
</evidence>
<feature type="domain" description="C2H2-type" evidence="7">
    <location>
        <begin position="1018"/>
        <end position="1046"/>
    </location>
</feature>
<feature type="binding site" evidence="5">
    <location>
        <position position="22"/>
    </location>
    <ligand>
        <name>Zn(2+)</name>
        <dbReference type="ChEBI" id="CHEBI:29105"/>
    </ligand>
</feature>
<dbReference type="InterPro" id="IPR012934">
    <property type="entry name" value="Znf_AD"/>
</dbReference>
<feature type="domain" description="C2H2-type" evidence="7">
    <location>
        <begin position="559"/>
        <end position="583"/>
    </location>
</feature>
<feature type="compositionally biased region" description="Polar residues" evidence="6">
    <location>
        <begin position="402"/>
        <end position="411"/>
    </location>
</feature>
<dbReference type="SUPFAM" id="SSF57716">
    <property type="entry name" value="Glucocorticoid receptor-like (DNA-binding domain)"/>
    <property type="match status" value="2"/>
</dbReference>
<name>A0A182N6R7_9DIPT</name>
<feature type="region of interest" description="Disordered" evidence="6">
    <location>
        <begin position="435"/>
        <end position="454"/>
    </location>
</feature>
<dbReference type="STRING" id="7168.A0A182N6R7"/>
<dbReference type="InterPro" id="IPR013087">
    <property type="entry name" value="Znf_C2H2_type"/>
</dbReference>
<sequence>MTQEEVLLPPPANRYESCCRLCLAASDEPSCRLFPVHPEDDPIEGHNQQHVPHQQQQPQQQQQNHHPAHHRTERLIEMILECTSIQITLEEDYPAKVCEKCVETLDKFYQYRRRCLANDQILRTERQRLRGQRKGTSSSNNNNNNSEEDEQQKHHRRTEVGGGGGGGGESSQQEAVMMVVPAIRIKSEPLPLLPDHRVEEDDEGAGPAAALVEGGASSILRSILLQTRESTTSRSSPNTEPESPRQTPHLPPHAPPSLSGTPHGQEEQDEPLPDDDDEKDVKPSLLQQMLLQQQAATVATSPSASVRSPAKSAIDTNATEGPPGGTSTTSSSTTSCSLSSSSLLKRMLLDGSGTTSLEQPPLEGTSCQTQRCHRIAKPEPPPSATNTPSPPLSLGRAKEETNTVPSASETPLASQLRSILLQHRASALLARTASMSDLSPEQQHQPPAPERPEVSYVRSLFLRNDSDDSESEPPPPAVDDQREMLLYAMFQELRARHQHQQQQHPHQHQQPFSSDSDDDTAAEEGEEDAPQDYRLPCVRRRSTDSLESRGSSKRRRMEYPCVLCGRTFAGRTKLVQHMRTHMGGALGVPADGCAAGSSLGGAAAATAASAPTALHPAAVGPDAAALLANGGNEDEIDALERRSYACYICGADQNNLHQLKEHLLAAHQDRIRSRGRTRERQKAAQDFFCRLCASEGVLIHPLFPPGDNDPKDELVRMIEVLTSVHLTRVDDAGAVICDKCLQILDLFCKFREECLQQDVLIRTRRTLLGGQGQQLLQQQHLHQEVSSLPTIVEVKQESVEEADESAQPAPSEGPEQIICTPAQLIAPEECKEECDDQQEKQQYLVTEEIAPAARVEDETVLHHYNATPEMIPLLSSNIYNNSFPLPGIALYHPTVVSLSHPTEVPETPQDECSDNASNKSTICAHEQTTRHVRTARRVKRKPKPNFKKPPPSCNQCPGETFATYYEFHEHMNRRHTWDKSNSSSLACDPCQMRFTKSYNLKRHMYEVHRELPHGLTVIPCEHCGELFLRGNILERHILKVHRNVTNLSASAIETT</sequence>
<feature type="compositionally biased region" description="Low complexity" evidence="6">
    <location>
        <begin position="285"/>
        <end position="310"/>
    </location>
</feature>
<keyword evidence="3 5" id="KW-0862">Zinc</keyword>
<evidence type="ECO:0000313" key="9">
    <source>
        <dbReference type="EnsemblMetazoa" id="ADIR003340-PA"/>
    </source>
</evidence>
<dbReference type="InterPro" id="IPR036236">
    <property type="entry name" value="Znf_C2H2_sf"/>
</dbReference>
<feature type="compositionally biased region" description="Gly residues" evidence="6">
    <location>
        <begin position="160"/>
        <end position="169"/>
    </location>
</feature>
<feature type="region of interest" description="Disordered" evidence="6">
    <location>
        <begin position="126"/>
        <end position="173"/>
    </location>
</feature>
<feature type="binding site" evidence="5">
    <location>
        <position position="98"/>
    </location>
    <ligand>
        <name>Zn(2+)</name>
        <dbReference type="ChEBI" id="CHEBI:29105"/>
    </ligand>
</feature>
<feature type="region of interest" description="Disordered" evidence="6">
    <location>
        <begin position="927"/>
        <end position="952"/>
    </location>
</feature>
<feature type="compositionally biased region" description="Low complexity" evidence="6">
    <location>
        <begin position="500"/>
        <end position="514"/>
    </location>
</feature>
<dbReference type="Pfam" id="PF07776">
    <property type="entry name" value="zf-AD"/>
    <property type="match status" value="2"/>
</dbReference>
<feature type="compositionally biased region" description="Low complexity" evidence="6">
    <location>
        <begin position="326"/>
        <end position="339"/>
    </location>
</feature>
<feature type="binding site" evidence="5">
    <location>
        <position position="737"/>
    </location>
    <ligand>
        <name>Zn(2+)</name>
        <dbReference type="ChEBI" id="CHEBI:29105"/>
    </ligand>
</feature>
<dbReference type="Proteomes" id="UP000075884">
    <property type="component" value="Unassembled WGS sequence"/>
</dbReference>
<feature type="region of interest" description="Disordered" evidence="6">
    <location>
        <begin position="495"/>
        <end position="552"/>
    </location>
</feature>
<evidence type="ECO:0000256" key="6">
    <source>
        <dbReference type="SAM" id="MobiDB-lite"/>
    </source>
</evidence>
<evidence type="ECO:0000259" key="7">
    <source>
        <dbReference type="PROSITE" id="PS50157"/>
    </source>
</evidence>
<reference evidence="9" key="2">
    <citation type="submission" date="2020-05" db="UniProtKB">
        <authorList>
            <consortium name="EnsemblMetazoa"/>
        </authorList>
    </citation>
    <scope>IDENTIFICATION</scope>
    <source>
        <strain evidence="9">WRAIR2</strain>
    </source>
</reference>
<dbReference type="SMART" id="SM00868">
    <property type="entry name" value="zf-AD"/>
    <property type="match status" value="2"/>
</dbReference>
<dbReference type="GO" id="GO:0005634">
    <property type="term" value="C:nucleus"/>
    <property type="evidence" value="ECO:0007669"/>
    <property type="project" value="InterPro"/>
</dbReference>
<feature type="region of interest" description="Disordered" evidence="6">
    <location>
        <begin position="35"/>
        <end position="70"/>
    </location>
</feature>
<dbReference type="EnsemblMetazoa" id="ADIR003340-RA">
    <property type="protein sequence ID" value="ADIR003340-PA"/>
    <property type="gene ID" value="ADIR003340"/>
</dbReference>
<evidence type="ECO:0000259" key="8">
    <source>
        <dbReference type="PROSITE" id="PS51915"/>
    </source>
</evidence>
<evidence type="ECO:0008006" key="11">
    <source>
        <dbReference type="Google" id="ProtNLM"/>
    </source>
</evidence>
<keyword evidence="10" id="KW-1185">Reference proteome</keyword>
<protein>
    <recommendedName>
        <fullName evidence="11">ZAD domain-containing protein</fullName>
    </recommendedName>
</protein>
<feature type="binding site" evidence="5">
    <location>
        <position position="19"/>
    </location>
    <ligand>
        <name>Zn(2+)</name>
        <dbReference type="ChEBI" id="CHEBI:29105"/>
    </ligand>
</feature>
<feature type="compositionally biased region" description="Pro residues" evidence="6">
    <location>
        <begin position="378"/>
        <end position="391"/>
    </location>
</feature>
<feature type="compositionally biased region" description="Acidic residues" evidence="6">
    <location>
        <begin position="267"/>
        <end position="278"/>
    </location>
</feature>
<dbReference type="PROSITE" id="PS51915">
    <property type="entry name" value="ZAD"/>
    <property type="match status" value="2"/>
</dbReference>
<accession>A0A182N6R7</accession>
<evidence type="ECO:0000256" key="5">
    <source>
        <dbReference type="PROSITE-ProRule" id="PRU01263"/>
    </source>
</evidence>
<dbReference type="SUPFAM" id="SSF57667">
    <property type="entry name" value="beta-beta-alpha zinc fingers"/>
    <property type="match status" value="2"/>
</dbReference>
<dbReference type="PANTHER" id="PTHR39942">
    <property type="entry name" value="BCDNA.LD26519-RELATED"/>
    <property type="match status" value="1"/>
</dbReference>
<dbReference type="PANTHER" id="PTHR39942:SF1">
    <property type="entry name" value="BCDNA.LD26519-RELATED"/>
    <property type="match status" value="1"/>
</dbReference>
<keyword evidence="1 5" id="KW-0479">Metal-binding</keyword>
<evidence type="ECO:0000256" key="3">
    <source>
        <dbReference type="ARBA" id="ARBA00022833"/>
    </source>
</evidence>
<dbReference type="Pfam" id="PF00096">
    <property type="entry name" value="zf-C2H2"/>
    <property type="match status" value="1"/>
</dbReference>
<feature type="binding site" evidence="5">
    <location>
        <position position="692"/>
    </location>
    <ligand>
        <name>Zn(2+)</name>
        <dbReference type="ChEBI" id="CHEBI:29105"/>
    </ligand>
</feature>